<dbReference type="PANTHER" id="PTHR11803">
    <property type="entry name" value="2-IMINOBUTANOATE/2-IMINOPROPANOATE DEAMINASE RIDA"/>
    <property type="match status" value="1"/>
</dbReference>
<organism evidence="2 3">
    <name type="scientific">Paenibacillus qinlingensis</name>
    <dbReference type="NCBI Taxonomy" id="1837343"/>
    <lineage>
        <taxon>Bacteria</taxon>
        <taxon>Bacillati</taxon>
        <taxon>Bacillota</taxon>
        <taxon>Bacilli</taxon>
        <taxon>Bacillales</taxon>
        <taxon>Paenibacillaceae</taxon>
        <taxon>Paenibacillus</taxon>
    </lineage>
</organism>
<dbReference type="EMBL" id="JAVDSB010000001">
    <property type="protein sequence ID" value="MDR6550422.1"/>
    <property type="molecule type" value="Genomic_DNA"/>
</dbReference>
<comment type="caution">
    <text evidence="2">The sequence shown here is derived from an EMBL/GenBank/DDBJ whole genome shotgun (WGS) entry which is preliminary data.</text>
</comment>
<evidence type="ECO:0000256" key="1">
    <source>
        <dbReference type="ARBA" id="ARBA00010552"/>
    </source>
</evidence>
<keyword evidence="3" id="KW-1185">Reference proteome</keyword>
<dbReference type="Gene3D" id="3.30.1330.40">
    <property type="entry name" value="RutC-like"/>
    <property type="match status" value="1"/>
</dbReference>
<gene>
    <name evidence="2" type="ORF">J2736_001605</name>
</gene>
<keyword evidence="2" id="KW-0378">Hydrolase</keyword>
<dbReference type="InterPro" id="IPR006175">
    <property type="entry name" value="YjgF/YER057c/UK114"/>
</dbReference>
<comment type="similarity">
    <text evidence="1">Belongs to the RutC family.</text>
</comment>
<dbReference type="InterPro" id="IPR035959">
    <property type="entry name" value="RutC-like_sf"/>
</dbReference>
<accession>A0ABU1NSG2</accession>
<sequence>MRKPVVTDTASKGDGPYSQAIISRGHVHVSGQGPLDLEGRIIGVSIEEQAEKTLDNVRLILEAAGSSLDDVVKVNVILSDMADFERFNAVYRSVFSAPYPARTCFGGQIDGILVEIDVVAELAEGKG</sequence>
<dbReference type="Pfam" id="PF01042">
    <property type="entry name" value="Ribonuc_L-PSP"/>
    <property type="match status" value="1"/>
</dbReference>
<evidence type="ECO:0000313" key="2">
    <source>
        <dbReference type="EMBL" id="MDR6550422.1"/>
    </source>
</evidence>
<dbReference type="SUPFAM" id="SSF55298">
    <property type="entry name" value="YjgF-like"/>
    <property type="match status" value="1"/>
</dbReference>
<dbReference type="RefSeq" id="WP_310225060.1">
    <property type="nucleotide sequence ID" value="NZ_JAVDSB010000001.1"/>
</dbReference>
<proteinExistence type="inferred from homology"/>
<name>A0ABU1NSG2_9BACL</name>
<dbReference type="CDD" id="cd00448">
    <property type="entry name" value="YjgF_YER057c_UK114_family"/>
    <property type="match status" value="1"/>
</dbReference>
<dbReference type="GO" id="GO:0120241">
    <property type="term" value="F:2-iminobutanoate/2-iminopropanoate deaminase"/>
    <property type="evidence" value="ECO:0007669"/>
    <property type="project" value="UniProtKB-EC"/>
</dbReference>
<protein>
    <submittedName>
        <fullName evidence="2">2-iminobutanoate/2-iminopropanoate deaminase</fullName>
        <ecNumber evidence="2">3.5.99.10</ecNumber>
    </submittedName>
</protein>
<reference evidence="2 3" key="1">
    <citation type="submission" date="2023-07" db="EMBL/GenBank/DDBJ databases">
        <title>Sorghum-associated microbial communities from plants grown in Nebraska, USA.</title>
        <authorList>
            <person name="Schachtman D."/>
        </authorList>
    </citation>
    <scope>NUCLEOTIDE SEQUENCE [LARGE SCALE GENOMIC DNA]</scope>
    <source>
        <strain evidence="2 3">CC258</strain>
    </source>
</reference>
<dbReference type="EC" id="3.5.99.10" evidence="2"/>
<dbReference type="Proteomes" id="UP001267290">
    <property type="component" value="Unassembled WGS sequence"/>
</dbReference>
<dbReference type="PANTHER" id="PTHR11803:SF58">
    <property type="entry name" value="PROTEIN HMF1-RELATED"/>
    <property type="match status" value="1"/>
</dbReference>
<evidence type="ECO:0000313" key="3">
    <source>
        <dbReference type="Proteomes" id="UP001267290"/>
    </source>
</evidence>